<gene>
    <name evidence="2" type="ORF">HCN08_10390</name>
</gene>
<comment type="caution">
    <text evidence="2">The sequence shown here is derived from an EMBL/GenBank/DDBJ whole genome shotgun (WGS) entry which is preliminary data.</text>
</comment>
<evidence type="ECO:0008006" key="4">
    <source>
        <dbReference type="Google" id="ProtNLM"/>
    </source>
</evidence>
<reference evidence="2 3" key="1">
    <citation type="submission" date="2020-03" db="EMBL/GenBank/DDBJ databases">
        <title>WGS of actinomycetes isolated from Thailand.</title>
        <authorList>
            <person name="Thawai C."/>
        </authorList>
    </citation>
    <scope>NUCLEOTIDE SEQUENCE [LARGE SCALE GENOMIC DNA]</scope>
    <source>
        <strain evidence="2 3">PRB2-1</strain>
    </source>
</reference>
<dbReference type="Pfam" id="PF19934">
    <property type="entry name" value="DUF6397"/>
    <property type="match status" value="1"/>
</dbReference>
<name>A0ABX0ZNG3_9ACTN</name>
<accession>A0ABX0ZNG3</accession>
<organism evidence="2 3">
    <name type="scientific">Actinacidiphila epipremni</name>
    <dbReference type="NCBI Taxonomy" id="2053013"/>
    <lineage>
        <taxon>Bacteria</taxon>
        <taxon>Bacillati</taxon>
        <taxon>Actinomycetota</taxon>
        <taxon>Actinomycetes</taxon>
        <taxon>Kitasatosporales</taxon>
        <taxon>Streptomycetaceae</taxon>
        <taxon>Actinacidiphila</taxon>
    </lineage>
</organism>
<dbReference type="RefSeq" id="WP_167982680.1">
    <property type="nucleotide sequence ID" value="NZ_JAATEJ010000006.1"/>
</dbReference>
<feature type="compositionally biased region" description="Low complexity" evidence="1">
    <location>
        <begin position="44"/>
        <end position="69"/>
    </location>
</feature>
<feature type="region of interest" description="Disordered" evidence="1">
    <location>
        <begin position="335"/>
        <end position="356"/>
    </location>
</feature>
<feature type="region of interest" description="Disordered" evidence="1">
    <location>
        <begin position="1"/>
        <end position="99"/>
    </location>
</feature>
<dbReference type="Proteomes" id="UP000734511">
    <property type="component" value="Unassembled WGS sequence"/>
</dbReference>
<evidence type="ECO:0000313" key="2">
    <source>
        <dbReference type="EMBL" id="NJP43809.1"/>
    </source>
</evidence>
<proteinExistence type="predicted"/>
<feature type="compositionally biased region" description="Pro residues" evidence="1">
    <location>
        <begin position="339"/>
        <end position="351"/>
    </location>
</feature>
<feature type="compositionally biased region" description="Low complexity" evidence="1">
    <location>
        <begin position="1"/>
        <end position="25"/>
    </location>
</feature>
<protein>
    <recommendedName>
        <fullName evidence="4">DNA-binding protein</fullName>
    </recommendedName>
</protein>
<evidence type="ECO:0000256" key="1">
    <source>
        <dbReference type="SAM" id="MobiDB-lite"/>
    </source>
</evidence>
<dbReference type="InterPro" id="IPR045652">
    <property type="entry name" value="DUF6397"/>
</dbReference>
<dbReference type="EMBL" id="JAATEJ010000006">
    <property type="protein sequence ID" value="NJP43809.1"/>
    <property type="molecule type" value="Genomic_DNA"/>
</dbReference>
<keyword evidence="3" id="KW-1185">Reference proteome</keyword>
<sequence>MATTRTPAGDAGTAEAARATAARRGAQARKAPRNRPADRKGPKARTAAAATVPAAEPVATGAAAATASPPGRPAARRRAALKSSGPRAGLPPGAPPPLTLNRAREELDLTYAEFELALQLGEISTVTAGGADRPRVPAAEIARVLDAPGGKAALLSRIELVDTTAAAELLGIGRDRMLRLTKAGCVRPVRWYVNRYRALVWLYLAGEIKELAAGSPALLAGRLPDAVRAAEAEGDDRRARGWRSRRVAQVVRDAAGPWEEAAAWAALLGPEVTDSVVPDPHERSRLRTLRTVLPYGRPGPLADAALIRRLTVADHPDEISLALLALADALHRARTHESPPVPVPGPPPPPAQDAELPVPVLLPDGGAPVKAAAPPLAPAPLLSAAVGALAERPRRSLLRLLGRRPAEGG</sequence>
<evidence type="ECO:0000313" key="3">
    <source>
        <dbReference type="Proteomes" id="UP000734511"/>
    </source>
</evidence>